<comment type="similarity">
    <text evidence="1">Belongs to the TCP11 family.</text>
</comment>
<dbReference type="EMBL" id="KZ678518">
    <property type="protein sequence ID" value="PSR80847.1"/>
    <property type="molecule type" value="Genomic_DNA"/>
</dbReference>
<feature type="compositionally biased region" description="Polar residues" evidence="2">
    <location>
        <begin position="86"/>
        <end position="106"/>
    </location>
</feature>
<feature type="region of interest" description="Disordered" evidence="2">
    <location>
        <begin position="195"/>
        <end position="255"/>
    </location>
</feature>
<dbReference type="STRING" id="2025994.A0A2T3A129"/>
<sequence length="1033" mass="115811">MRRPSLDLAEPSRNIDESVGAPSSETIDPEIDNSIPLQSEFLRHSVQALDLHVGDDSPSLPRIYTPPPHLAARFYRPSQNRRKDSAASSRRNSTCSIPSLSSSHGLTQLHIGPQSKHIANHQRRDAILKDRQKRLADRAAHVEKVRLRAARVKERTISISEERAIAAKQARERMLKEIAANCAEEVRRAKAVAETTRGKREVELQKMRRQMEERQAEAERRREELRKQSQRARGSSLDGKKSHESLSPVEEVKESEARPLAKDTAVCRIQNWWRARTRRRAIDAFAHLGLTLDGFRDTQYDAATELIQSQKVMLATARVLAVCGICKGKIDSVAQIGAVRLFLSAFLILGHPSQVLSNTYELSDADQGSPAQRRLRDDLEHPMVQELVGKAKDLLITFENIITRLTASNNYRLPPGLTCALPDAHGSFEAAFLNWQARDKSALVDGMLKQLVELDALIEHVEETSVPAAVREYREAVAPNQQMFVVRIKKVLGREQGLQVIKQALFQARRERAARKRRNARPRVAEESMTAAAAMEELHSRGQAASSHTSEQGDLSDSTYPVFPSTPAAEPDPSPAPGHAKLLPDNRIVVHELAIDKEYRTCAQDFVDAESKALKPYLDQMRATMNGDALAREIHFRQLINVAAHIRKKLLRLVKPPNSLHGVIEELLDIEQFKQRFRNGSFSYENFFASMATLLPKLCAPIRDEQVKDLAENKLVQGSYVERLEALILFIDVMCSDFANLLLHMVAPQLLEFAGDYEAKSFANAIQQGEHGLFAAEVAWRAARNKVLGETGRRDAENVNPAKHRPTADKVYANMLVSIFTQPCHIRYGQVPEMLHLDFKRIHKYGDLTRNMVTTGGILLQCKNLFKRDVRAPWKTEATRIMTVLETAESEEVAVSGIMAALEAGRSMPPTVKTHLANFVRNIIMAHWQMVNTVQPDASTQWDPTAHDPSQPVLKLLLKRLRDHLVGHLAAGSSNEKAKATNTVGEKLATSGLAEFVDRVRVMIDEMTKVGAVDREAHGPWWEKVANKIESEN</sequence>
<gene>
    <name evidence="3" type="ORF">BD289DRAFT_350175</name>
</gene>
<evidence type="ECO:0000313" key="3">
    <source>
        <dbReference type="EMBL" id="PSR80847.1"/>
    </source>
</evidence>
<dbReference type="Pfam" id="PF05794">
    <property type="entry name" value="Tcp11"/>
    <property type="match status" value="1"/>
</dbReference>
<name>A0A2T3A129_9PEZI</name>
<keyword evidence="4" id="KW-1185">Reference proteome</keyword>
<feature type="non-terminal residue" evidence="3">
    <location>
        <position position="1033"/>
    </location>
</feature>
<feature type="region of interest" description="Disordered" evidence="2">
    <location>
        <begin position="536"/>
        <end position="582"/>
    </location>
</feature>
<feature type="compositionally biased region" description="Basic and acidic residues" evidence="2">
    <location>
        <begin position="238"/>
        <end position="255"/>
    </location>
</feature>
<feature type="region of interest" description="Disordered" evidence="2">
    <location>
        <begin position="76"/>
        <end position="107"/>
    </location>
</feature>
<feature type="region of interest" description="Disordered" evidence="2">
    <location>
        <begin position="1"/>
        <end position="32"/>
    </location>
</feature>
<evidence type="ECO:0000256" key="1">
    <source>
        <dbReference type="ARBA" id="ARBA00010954"/>
    </source>
</evidence>
<protein>
    <submittedName>
        <fullName evidence="3">IQ calmodulin-binding protein</fullName>
    </submittedName>
</protein>
<feature type="compositionally biased region" description="Basic and acidic residues" evidence="2">
    <location>
        <begin position="196"/>
        <end position="227"/>
    </location>
</feature>
<evidence type="ECO:0000313" key="4">
    <source>
        <dbReference type="Proteomes" id="UP000241462"/>
    </source>
</evidence>
<dbReference type="Proteomes" id="UP000241462">
    <property type="component" value="Unassembled WGS sequence"/>
</dbReference>
<evidence type="ECO:0000256" key="2">
    <source>
        <dbReference type="SAM" id="MobiDB-lite"/>
    </source>
</evidence>
<dbReference type="PANTHER" id="PTHR12832:SF18">
    <property type="entry name" value="IQ CALMODULIN-BINDING MOTIF DOMAIN PROTEIN (AFU_ORTHOLOGUE AFUA_1G08920)"/>
    <property type="match status" value="1"/>
</dbReference>
<dbReference type="PANTHER" id="PTHR12832">
    <property type="entry name" value="TESTIS-SPECIFIC PROTEIN PBS13 T-COMPLEX 11"/>
    <property type="match status" value="1"/>
</dbReference>
<dbReference type="GO" id="GO:0010737">
    <property type="term" value="P:protein kinase A signaling"/>
    <property type="evidence" value="ECO:0007669"/>
    <property type="project" value="TreeGrafter"/>
</dbReference>
<dbReference type="OrthoDB" id="276323at2759"/>
<organism evidence="3 4">
    <name type="scientific">Coniella lustricola</name>
    <dbReference type="NCBI Taxonomy" id="2025994"/>
    <lineage>
        <taxon>Eukaryota</taxon>
        <taxon>Fungi</taxon>
        <taxon>Dikarya</taxon>
        <taxon>Ascomycota</taxon>
        <taxon>Pezizomycotina</taxon>
        <taxon>Sordariomycetes</taxon>
        <taxon>Sordariomycetidae</taxon>
        <taxon>Diaporthales</taxon>
        <taxon>Schizoparmaceae</taxon>
        <taxon>Coniella</taxon>
    </lineage>
</organism>
<proteinExistence type="inferred from homology"/>
<accession>A0A2T3A129</accession>
<dbReference type="InParanoid" id="A0A2T3A129"/>
<dbReference type="InterPro" id="IPR008862">
    <property type="entry name" value="Tcp11"/>
</dbReference>
<feature type="compositionally biased region" description="Polar residues" evidence="2">
    <location>
        <begin position="543"/>
        <end position="559"/>
    </location>
</feature>
<reference evidence="3 4" key="1">
    <citation type="journal article" date="2018" name="Mycol. Prog.">
        <title>Coniella lustricola, a new species from submerged detritus.</title>
        <authorList>
            <person name="Raudabaugh D.B."/>
            <person name="Iturriaga T."/>
            <person name="Carver A."/>
            <person name="Mondo S."/>
            <person name="Pangilinan J."/>
            <person name="Lipzen A."/>
            <person name="He G."/>
            <person name="Amirebrahimi M."/>
            <person name="Grigoriev I.V."/>
            <person name="Miller A.N."/>
        </authorList>
    </citation>
    <scope>NUCLEOTIDE SEQUENCE [LARGE SCALE GENOMIC DNA]</scope>
    <source>
        <strain evidence="3 4">B22-T-1</strain>
    </source>
</reference>
<dbReference type="AlphaFoldDB" id="A0A2T3A129"/>